<feature type="transmembrane region" description="Helical" evidence="1">
    <location>
        <begin position="36"/>
        <end position="55"/>
    </location>
</feature>
<keyword evidence="3" id="KW-1185">Reference proteome</keyword>
<dbReference type="PANTHER" id="PTHR35041">
    <property type="entry name" value="MEDIATOR OF RNA POLYMERASE II TRANSCRIPTION SUBUNIT 1"/>
    <property type="match status" value="1"/>
</dbReference>
<keyword evidence="1" id="KW-0472">Membrane</keyword>
<dbReference type="OrthoDB" id="5322539at2759"/>
<dbReference type="AlphaFoldDB" id="A0A9W4ULW0"/>
<evidence type="ECO:0000256" key="1">
    <source>
        <dbReference type="SAM" id="Phobius"/>
    </source>
</evidence>
<dbReference type="Proteomes" id="UP001152607">
    <property type="component" value="Unassembled WGS sequence"/>
</dbReference>
<keyword evidence="1" id="KW-0812">Transmembrane</keyword>
<comment type="caution">
    <text evidence="2">The sequence shown here is derived from an EMBL/GenBank/DDBJ whole genome shotgun (WGS) entry which is preliminary data.</text>
</comment>
<name>A0A9W4ULW0_9PLEO</name>
<feature type="transmembrane region" description="Helical" evidence="1">
    <location>
        <begin position="536"/>
        <end position="558"/>
    </location>
</feature>
<evidence type="ECO:0000313" key="3">
    <source>
        <dbReference type="Proteomes" id="UP001152607"/>
    </source>
</evidence>
<reference evidence="2" key="1">
    <citation type="submission" date="2023-01" db="EMBL/GenBank/DDBJ databases">
        <authorList>
            <person name="Van Ghelder C."/>
            <person name="Rancurel C."/>
        </authorList>
    </citation>
    <scope>NUCLEOTIDE SEQUENCE</scope>
    <source>
        <strain evidence="2">CNCM I-4278</strain>
    </source>
</reference>
<protein>
    <submittedName>
        <fullName evidence="2">Uncharacterized protein</fullName>
    </submittedName>
</protein>
<accession>A0A9W4ULW0</accession>
<sequence>MAKRSTRQAIDDRRQFQPLKSQTSATNSSIGWQTPTIMSVTYLVAVIFALAHYLYCRAIDRKLVQDSIPQSWNSVLSVLFAQGYSIHLAASGSQAFTQIMWWYLRRRSLSVSKIDALFHLNASPIYLWRVDLLAITPALWFFALFFPLIAVATAFPPASLVLQQLPKQDTSMGQVPMLDVMDLGNGTLDDMYRNAMFSTSSKGFWETLPIYSSLGKRTFLQGEIITKSSPCGSNCSYELQLVGPTLACKDSWPYGEWKRVRADDTIAYNETNDDLLPLLLRQTEDGDYTYWGMFSSFRYERSLSDEERELIPIPSRDGWNSSQWEELGLENSDSSKVFDIFYRTDRSKMGQTIGCVLANSTYDVKFNYTDKVQTVDVRTSSRNTANRYNENIRDIIQNQTRARQEFPDEIDRLNEDLRRSFGLWQLYAMFATFMMNLSGAVENFNDKATTDGMVNRIKTSHGNNNILDSPFVSSSWNSSTHTENEIEYNISPSVIEELMINYTISVLNHSNKLKEVEITRITYQDGWVFKAPNQLLIAYFTGLALYFVVISLGFLALIQNGTPASPGGFLEVLTAVAASEQKSTMNKRVRAYNVGERAPRELMDYKIRLGEVRDEFSGTCIAAFGAPEETMPLRKRPFRGLDVSRE</sequence>
<keyword evidence="1" id="KW-1133">Transmembrane helix</keyword>
<dbReference type="EMBL" id="CAOQHR010000008">
    <property type="protein sequence ID" value="CAI6338365.1"/>
    <property type="molecule type" value="Genomic_DNA"/>
</dbReference>
<proteinExistence type="predicted"/>
<organism evidence="2 3">
    <name type="scientific">Periconia digitata</name>
    <dbReference type="NCBI Taxonomy" id="1303443"/>
    <lineage>
        <taxon>Eukaryota</taxon>
        <taxon>Fungi</taxon>
        <taxon>Dikarya</taxon>
        <taxon>Ascomycota</taxon>
        <taxon>Pezizomycotina</taxon>
        <taxon>Dothideomycetes</taxon>
        <taxon>Pleosporomycetidae</taxon>
        <taxon>Pleosporales</taxon>
        <taxon>Massarineae</taxon>
        <taxon>Periconiaceae</taxon>
        <taxon>Periconia</taxon>
    </lineage>
</organism>
<gene>
    <name evidence="2" type="ORF">PDIGIT_LOCUS11493</name>
</gene>
<dbReference type="PANTHER" id="PTHR35041:SF6">
    <property type="entry name" value="FORMYLMETHIONINE DEFORMYLASE-LIKE PROTEIN-RELATED"/>
    <property type="match status" value="1"/>
</dbReference>
<evidence type="ECO:0000313" key="2">
    <source>
        <dbReference type="EMBL" id="CAI6338365.1"/>
    </source>
</evidence>
<feature type="transmembrane region" description="Helical" evidence="1">
    <location>
        <begin position="138"/>
        <end position="162"/>
    </location>
</feature>